<proteinExistence type="predicted"/>
<organism evidence="1 2">
    <name type="scientific">Hymenobacter nitidus</name>
    <dbReference type="NCBI Taxonomy" id="2880929"/>
    <lineage>
        <taxon>Bacteria</taxon>
        <taxon>Pseudomonadati</taxon>
        <taxon>Bacteroidota</taxon>
        <taxon>Cytophagia</taxon>
        <taxon>Cytophagales</taxon>
        <taxon>Hymenobacteraceae</taxon>
        <taxon>Hymenobacter</taxon>
    </lineage>
</organism>
<dbReference type="EMBL" id="JAJADQ010000016">
    <property type="protein sequence ID" value="MCB2380401.1"/>
    <property type="molecule type" value="Genomic_DNA"/>
</dbReference>
<accession>A0ABS8AJF8</accession>
<evidence type="ECO:0000313" key="1">
    <source>
        <dbReference type="EMBL" id="MCB2380401.1"/>
    </source>
</evidence>
<sequence>MLGRVINYSEIFGQSPQPAGEYLTGISRETLLKTAVYLLGFRGVQPYREVLSNIFGPHNREFVRALV</sequence>
<comment type="caution">
    <text evidence="1">The sequence shown here is derived from an EMBL/GenBank/DDBJ whole genome shotgun (WGS) entry which is preliminary data.</text>
</comment>
<name>A0ABS8AJF8_9BACT</name>
<keyword evidence="2" id="KW-1185">Reference proteome</keyword>
<dbReference type="RefSeq" id="WP_226190293.1">
    <property type="nucleotide sequence ID" value="NZ_JAJADQ010000016.1"/>
</dbReference>
<protein>
    <submittedName>
        <fullName evidence="1">Uncharacterized protein</fullName>
    </submittedName>
</protein>
<reference evidence="1" key="1">
    <citation type="submission" date="2021-10" db="EMBL/GenBank/DDBJ databases">
        <authorList>
            <person name="Dean J.D."/>
            <person name="Kim M.K."/>
            <person name="Newey C.N."/>
            <person name="Stoker T.S."/>
            <person name="Thompson D.W."/>
            <person name="Grose J.H."/>
        </authorList>
    </citation>
    <scope>NUCLEOTIDE SEQUENCE</scope>
    <source>
        <strain evidence="1">BT635</strain>
    </source>
</reference>
<dbReference type="Proteomes" id="UP001165297">
    <property type="component" value="Unassembled WGS sequence"/>
</dbReference>
<gene>
    <name evidence="1" type="ORF">LGH70_22605</name>
</gene>
<feature type="non-terminal residue" evidence="1">
    <location>
        <position position="67"/>
    </location>
</feature>
<evidence type="ECO:0000313" key="2">
    <source>
        <dbReference type="Proteomes" id="UP001165297"/>
    </source>
</evidence>